<proteinExistence type="predicted"/>
<dbReference type="Pfam" id="PF04149">
    <property type="entry name" value="DUF397"/>
    <property type="match status" value="1"/>
</dbReference>
<accession>A0A5D0UIH2</accession>
<dbReference type="OrthoDB" id="3482152at2"/>
<dbReference type="RefSeq" id="WP_148348585.1">
    <property type="nucleotide sequence ID" value="NZ_JBHSBF010000022.1"/>
</dbReference>
<feature type="domain" description="DUF397" evidence="1">
    <location>
        <begin position="7"/>
        <end position="59"/>
    </location>
</feature>
<comment type="caution">
    <text evidence="2">The sequence shown here is derived from an EMBL/GenBank/DDBJ whole genome shotgun (WGS) entry which is preliminary data.</text>
</comment>
<dbReference type="EMBL" id="VSFF01000002">
    <property type="protein sequence ID" value="TYC17442.1"/>
    <property type="molecule type" value="Genomic_DNA"/>
</dbReference>
<evidence type="ECO:0000259" key="1">
    <source>
        <dbReference type="Pfam" id="PF04149"/>
    </source>
</evidence>
<evidence type="ECO:0000313" key="3">
    <source>
        <dbReference type="Proteomes" id="UP000322634"/>
    </source>
</evidence>
<dbReference type="Proteomes" id="UP000322634">
    <property type="component" value="Unassembled WGS sequence"/>
</dbReference>
<reference evidence="2 3" key="1">
    <citation type="submission" date="2019-08" db="EMBL/GenBank/DDBJ databases">
        <title>Actinomadura sp. nov. CYP1-5 isolated from mountain soil.</title>
        <authorList>
            <person name="Songsumanus A."/>
            <person name="Kuncharoen N."/>
            <person name="Kudo T."/>
            <person name="Yuki M."/>
            <person name="Igarashi Y."/>
            <person name="Tanasupawat S."/>
        </authorList>
    </citation>
    <scope>NUCLEOTIDE SEQUENCE [LARGE SCALE GENOMIC DNA]</scope>
    <source>
        <strain evidence="2 3">GKU157</strain>
    </source>
</reference>
<name>A0A5D0UIH2_9ACTN</name>
<dbReference type="AlphaFoldDB" id="A0A5D0UIH2"/>
<protein>
    <submittedName>
        <fullName evidence="2">DUF397 domain-containing protein</fullName>
    </submittedName>
</protein>
<dbReference type="InterPro" id="IPR007278">
    <property type="entry name" value="DUF397"/>
</dbReference>
<sequence length="65" mass="7149">MDLTSTVWRKSTRSGNNGGNCVEIANLGDLIAMRDSKDPEGPKLILTRTHWRSLAAHLKASERDG</sequence>
<gene>
    <name evidence="2" type="ORF">FXF65_05390</name>
</gene>
<evidence type="ECO:0000313" key="2">
    <source>
        <dbReference type="EMBL" id="TYC17442.1"/>
    </source>
</evidence>
<organism evidence="2 3">
    <name type="scientific">Actinomadura syzygii</name>
    <dbReference type="NCBI Taxonomy" id="1427538"/>
    <lineage>
        <taxon>Bacteria</taxon>
        <taxon>Bacillati</taxon>
        <taxon>Actinomycetota</taxon>
        <taxon>Actinomycetes</taxon>
        <taxon>Streptosporangiales</taxon>
        <taxon>Thermomonosporaceae</taxon>
        <taxon>Actinomadura</taxon>
    </lineage>
</organism>
<keyword evidence="3" id="KW-1185">Reference proteome</keyword>